<keyword evidence="1" id="KW-0472">Membrane</keyword>
<keyword evidence="1" id="KW-1133">Transmembrane helix</keyword>
<dbReference type="InterPro" id="IPR012495">
    <property type="entry name" value="TadE-like_dom"/>
</dbReference>
<keyword evidence="1" id="KW-0812">Transmembrane</keyword>
<dbReference type="Pfam" id="PF07811">
    <property type="entry name" value="TadE"/>
    <property type="match status" value="1"/>
</dbReference>
<comment type="caution">
    <text evidence="3">The sequence shown here is derived from an EMBL/GenBank/DDBJ whole genome shotgun (WGS) entry which is preliminary data.</text>
</comment>
<name>A0ABT4LIF1_9PROT</name>
<keyword evidence="4" id="KW-1185">Reference proteome</keyword>
<reference evidence="3" key="1">
    <citation type="submission" date="2022-12" db="EMBL/GenBank/DDBJ databases">
        <title>Bacterial isolates from different developmental stages of Nematostella vectensis.</title>
        <authorList>
            <person name="Fraune S."/>
        </authorList>
    </citation>
    <scope>NUCLEOTIDE SEQUENCE</scope>
    <source>
        <strain evidence="3">G21630-S1</strain>
    </source>
</reference>
<evidence type="ECO:0000313" key="3">
    <source>
        <dbReference type="EMBL" id="MCZ4280879.1"/>
    </source>
</evidence>
<proteinExistence type="predicted"/>
<dbReference type="EMBL" id="JAPWGY010000002">
    <property type="protein sequence ID" value="MCZ4280879.1"/>
    <property type="molecule type" value="Genomic_DNA"/>
</dbReference>
<dbReference type="RefSeq" id="WP_269423048.1">
    <property type="nucleotide sequence ID" value="NZ_JAPWGY010000002.1"/>
</dbReference>
<accession>A0ABT4LIF1</accession>
<sequence length="200" mass="21369">MTIRMTRKSRNRKLLRCDRGATALEFAFILPVFLTFILGTFDLAGIFFGTALLEGGLREAARYGITGYSSGGGISREQQILDVLNAHGAGYVKITADELKTLVYKDFDMIGDPEPFVDANGNSSYDTGESFTDLNCNGSWDADAGLNGAGSGGEVVLYTVEHEMQLITGYMASLIGQDGKYTLAASVAVRNEPYGGGSSC</sequence>
<feature type="transmembrane region" description="Helical" evidence="1">
    <location>
        <begin position="21"/>
        <end position="48"/>
    </location>
</feature>
<organism evidence="3 4">
    <name type="scientific">Kiloniella laminariae</name>
    <dbReference type="NCBI Taxonomy" id="454162"/>
    <lineage>
        <taxon>Bacteria</taxon>
        <taxon>Pseudomonadati</taxon>
        <taxon>Pseudomonadota</taxon>
        <taxon>Alphaproteobacteria</taxon>
        <taxon>Rhodospirillales</taxon>
        <taxon>Kiloniellaceae</taxon>
        <taxon>Kiloniella</taxon>
    </lineage>
</organism>
<evidence type="ECO:0000259" key="2">
    <source>
        <dbReference type="Pfam" id="PF07811"/>
    </source>
</evidence>
<evidence type="ECO:0000313" key="4">
    <source>
        <dbReference type="Proteomes" id="UP001069802"/>
    </source>
</evidence>
<protein>
    <submittedName>
        <fullName evidence="3">Pilus assembly protein</fullName>
    </submittedName>
</protein>
<dbReference type="Proteomes" id="UP001069802">
    <property type="component" value="Unassembled WGS sequence"/>
</dbReference>
<feature type="domain" description="TadE-like" evidence="2">
    <location>
        <begin position="20"/>
        <end position="62"/>
    </location>
</feature>
<evidence type="ECO:0000256" key="1">
    <source>
        <dbReference type="SAM" id="Phobius"/>
    </source>
</evidence>
<gene>
    <name evidence="3" type="ORF">O4H49_08835</name>
</gene>